<dbReference type="PROSITE" id="PS51257">
    <property type="entry name" value="PROKAR_LIPOPROTEIN"/>
    <property type="match status" value="1"/>
</dbReference>
<protein>
    <submittedName>
        <fullName evidence="2">Uncharacterized protein</fullName>
    </submittedName>
</protein>
<name>A0A179FAQ3_PURLI</name>
<feature type="chain" id="PRO_5008101502" evidence="1">
    <location>
        <begin position="26"/>
        <end position="372"/>
    </location>
</feature>
<evidence type="ECO:0000313" key="2">
    <source>
        <dbReference type="EMBL" id="OAQ62544.1"/>
    </source>
</evidence>
<feature type="signal peptide" evidence="1">
    <location>
        <begin position="1"/>
        <end position="25"/>
    </location>
</feature>
<evidence type="ECO:0000256" key="1">
    <source>
        <dbReference type="SAM" id="SignalP"/>
    </source>
</evidence>
<gene>
    <name evidence="2" type="ORF">VFPBJ_11405</name>
</gene>
<organism evidence="2 3">
    <name type="scientific">Purpureocillium lilacinum</name>
    <name type="common">Paecilomyces lilacinus</name>
    <dbReference type="NCBI Taxonomy" id="33203"/>
    <lineage>
        <taxon>Eukaryota</taxon>
        <taxon>Fungi</taxon>
        <taxon>Dikarya</taxon>
        <taxon>Ascomycota</taxon>
        <taxon>Pezizomycotina</taxon>
        <taxon>Sordariomycetes</taxon>
        <taxon>Hypocreomycetidae</taxon>
        <taxon>Hypocreales</taxon>
        <taxon>Ophiocordycipitaceae</taxon>
        <taxon>Purpureocillium</taxon>
    </lineage>
</organism>
<dbReference type="AlphaFoldDB" id="A0A179FAQ3"/>
<evidence type="ECO:0000313" key="3">
    <source>
        <dbReference type="Proteomes" id="UP000078240"/>
    </source>
</evidence>
<accession>A0A179FAQ3</accession>
<dbReference type="Proteomes" id="UP000078240">
    <property type="component" value="Unassembled WGS sequence"/>
</dbReference>
<sequence length="372" mass="41157">MVKFKLPAIQLMLGACAIFSGQTAAELVPYSDGLTLNLLSRYNSFLQTGLRHGAVTVKTDPVAQTEAKVATAARSHARAFGITSPTNMTSPINMTSLTSSASLSENSSEFPNIPNSSTNFMLCRKLAQSLDVSAAASIEYGFVEASAEAKYLNRFEESFLTYVVKIDAQRQPEISECSKFNWDDVPNPQATFGDRYISGVSSQEERFTLACRSSQKIFACKRILPPRELPNKCDHMSLTYRVSLSASLAFSAFKAEGKASAEVQKAMEDVQKNSEITTNIVWIGAPPEIQESLFAQADLPDLLQLKEKAEKFASLAKDHDWRRLSVCLQKVLRSSLLTEHSAVVEKYENCPNWRGQFQPLEYSRAKGEVSFD</sequence>
<dbReference type="EMBL" id="LSBH01000022">
    <property type="protein sequence ID" value="OAQ62544.1"/>
    <property type="molecule type" value="Genomic_DNA"/>
</dbReference>
<keyword evidence="1" id="KW-0732">Signal</keyword>
<reference evidence="2 3" key="1">
    <citation type="submission" date="2016-01" db="EMBL/GenBank/DDBJ databases">
        <title>Biosynthesis of antibiotic leucinostatins and their inhibition on Phytophthora in bio-control Purpureocillium lilacinum.</title>
        <authorList>
            <person name="Wang G."/>
            <person name="Liu Z."/>
            <person name="Lin R."/>
            <person name="Li E."/>
            <person name="Mao Z."/>
            <person name="Ling J."/>
            <person name="Yin W."/>
            <person name="Xie B."/>
        </authorList>
    </citation>
    <scope>NUCLEOTIDE SEQUENCE [LARGE SCALE GENOMIC DNA]</scope>
    <source>
        <strain evidence="2">PLBJ-1</strain>
    </source>
</reference>
<proteinExistence type="predicted"/>
<comment type="caution">
    <text evidence="2">The sequence shown here is derived from an EMBL/GenBank/DDBJ whole genome shotgun (WGS) entry which is preliminary data.</text>
</comment>